<evidence type="ECO:0000313" key="2">
    <source>
        <dbReference type="EMBL" id="KKL55623.1"/>
    </source>
</evidence>
<comment type="caution">
    <text evidence="2">The sequence shown here is derived from an EMBL/GenBank/DDBJ whole genome shotgun (WGS) entry which is preliminary data.</text>
</comment>
<sequence>SLNYTILFNSLDRSDRIRLYQSFKLQPNFDLTALEKAQGVFTLNFTLNFTVGQNEYYDLYNSIDNSALLYILYIQTKNSIINKSYTYDSSFSQNVSIDLNQIIQENSQDQFIEFEIVFYAAGNGSKLELDNLYLFNKLNKIQITENPSTDINSVEIQQKYITERNFKYWYFNKELDINSISLYHDRTGSIIDTFEKNDSKYYFIEDSQESDLFTATIDYNPGWDISIEVVEKTQTYSKIKIDYKCCIDHQILINNGTYSKIKIDYKADLAIQNVNLILNLKNESVYNENWTKNAVQSSSNFKLIIPDINFLDSLNSFNIEGNSSIPYASISSYESDQNLNQIAIDTVVDFAGFINYSKYSQIYLLPVERNWDSYNIYYGDQIYGPERINDNFIEFSGSGFDPEINDSYLHFTMKPFVSVDWEFENNTITITINSTMDVDNAYFIYEFDPSGVHTLNLLQSNITINELSDSGDSEGYLSFTTPRVLKGIIIIKIKVNFATPLEMLIQSIIIFAVCGVFIGVYYYLKSNEKTLKKVKGFIGKKVLDKLKRKKEEKGVNEVVLEIKNNKIYLKNKKKE</sequence>
<proteinExistence type="predicted"/>
<gene>
    <name evidence="2" type="ORF">LCGC14_2253560</name>
</gene>
<evidence type="ECO:0000256" key="1">
    <source>
        <dbReference type="SAM" id="Phobius"/>
    </source>
</evidence>
<keyword evidence="1" id="KW-1133">Transmembrane helix</keyword>
<reference evidence="2" key="1">
    <citation type="journal article" date="2015" name="Nature">
        <title>Complex archaea that bridge the gap between prokaryotes and eukaryotes.</title>
        <authorList>
            <person name="Spang A."/>
            <person name="Saw J.H."/>
            <person name="Jorgensen S.L."/>
            <person name="Zaremba-Niedzwiedzka K."/>
            <person name="Martijn J."/>
            <person name="Lind A.E."/>
            <person name="van Eijk R."/>
            <person name="Schleper C."/>
            <person name="Guy L."/>
            <person name="Ettema T.J."/>
        </authorList>
    </citation>
    <scope>NUCLEOTIDE SEQUENCE</scope>
</reference>
<keyword evidence="1" id="KW-0472">Membrane</keyword>
<accession>A0A0F9D1M3</accession>
<keyword evidence="1" id="KW-0812">Transmembrane</keyword>
<dbReference type="EMBL" id="LAZR01030775">
    <property type="protein sequence ID" value="KKL55623.1"/>
    <property type="molecule type" value="Genomic_DNA"/>
</dbReference>
<feature type="non-terminal residue" evidence="2">
    <location>
        <position position="1"/>
    </location>
</feature>
<feature type="transmembrane region" description="Helical" evidence="1">
    <location>
        <begin position="503"/>
        <end position="524"/>
    </location>
</feature>
<protein>
    <submittedName>
        <fullName evidence="2">Uncharacterized protein</fullName>
    </submittedName>
</protein>
<dbReference type="AlphaFoldDB" id="A0A0F9D1M3"/>
<name>A0A0F9D1M3_9ZZZZ</name>
<organism evidence="2">
    <name type="scientific">marine sediment metagenome</name>
    <dbReference type="NCBI Taxonomy" id="412755"/>
    <lineage>
        <taxon>unclassified sequences</taxon>
        <taxon>metagenomes</taxon>
        <taxon>ecological metagenomes</taxon>
    </lineage>
</organism>